<feature type="compositionally biased region" description="Basic residues" evidence="1">
    <location>
        <begin position="128"/>
        <end position="149"/>
    </location>
</feature>
<evidence type="ECO:0000256" key="1">
    <source>
        <dbReference type="SAM" id="MobiDB-lite"/>
    </source>
</evidence>
<proteinExistence type="predicted"/>
<sequence>MSFAKQTRNQITIRHYRNDSLSKTKTKSSTRVRPARDRSGGGAGNSPPGSLQGSVASNPFHRRGAPKTKGLQRDGSTGAMGGPALGRGAAAPQGSRGSWLMASEIYGEKRNPTSPLPRPKPRGPQQQRGHHIPKVQRGKHGQLRGQRRK</sequence>
<organism evidence="2 3">
    <name type="scientific">Trichonephila inaurata madagascariensis</name>
    <dbReference type="NCBI Taxonomy" id="2747483"/>
    <lineage>
        <taxon>Eukaryota</taxon>
        <taxon>Metazoa</taxon>
        <taxon>Ecdysozoa</taxon>
        <taxon>Arthropoda</taxon>
        <taxon>Chelicerata</taxon>
        <taxon>Arachnida</taxon>
        <taxon>Araneae</taxon>
        <taxon>Araneomorphae</taxon>
        <taxon>Entelegynae</taxon>
        <taxon>Araneoidea</taxon>
        <taxon>Nephilidae</taxon>
        <taxon>Trichonephila</taxon>
        <taxon>Trichonephila inaurata</taxon>
    </lineage>
</organism>
<evidence type="ECO:0000313" key="3">
    <source>
        <dbReference type="Proteomes" id="UP000886998"/>
    </source>
</evidence>
<name>A0A8X6XVR6_9ARAC</name>
<dbReference type="EMBL" id="BMAV01012053">
    <property type="protein sequence ID" value="GFY58391.1"/>
    <property type="molecule type" value="Genomic_DNA"/>
</dbReference>
<evidence type="ECO:0000313" key="2">
    <source>
        <dbReference type="EMBL" id="GFY58391.1"/>
    </source>
</evidence>
<reference evidence="2" key="1">
    <citation type="submission" date="2020-08" db="EMBL/GenBank/DDBJ databases">
        <title>Multicomponent nature underlies the extraordinary mechanical properties of spider dragline silk.</title>
        <authorList>
            <person name="Kono N."/>
            <person name="Nakamura H."/>
            <person name="Mori M."/>
            <person name="Yoshida Y."/>
            <person name="Ohtoshi R."/>
            <person name="Malay A.D."/>
            <person name="Moran D.A.P."/>
            <person name="Tomita M."/>
            <person name="Numata K."/>
            <person name="Arakawa K."/>
        </authorList>
    </citation>
    <scope>NUCLEOTIDE SEQUENCE</scope>
</reference>
<accession>A0A8X6XVR6</accession>
<dbReference type="Proteomes" id="UP000886998">
    <property type="component" value="Unassembled WGS sequence"/>
</dbReference>
<protein>
    <submittedName>
        <fullName evidence="2">Uncharacterized protein</fullName>
    </submittedName>
</protein>
<comment type="caution">
    <text evidence="2">The sequence shown here is derived from an EMBL/GenBank/DDBJ whole genome shotgun (WGS) entry which is preliminary data.</text>
</comment>
<dbReference type="AlphaFoldDB" id="A0A8X6XVR6"/>
<keyword evidence="3" id="KW-1185">Reference proteome</keyword>
<gene>
    <name evidence="2" type="ORF">TNIN_100761</name>
</gene>
<feature type="compositionally biased region" description="Polar residues" evidence="1">
    <location>
        <begin position="1"/>
        <end position="12"/>
    </location>
</feature>
<feature type="region of interest" description="Disordered" evidence="1">
    <location>
        <begin position="1"/>
        <end position="149"/>
    </location>
</feature>